<dbReference type="NCBIfam" id="TIGR02868">
    <property type="entry name" value="CydC"/>
    <property type="match status" value="1"/>
</dbReference>
<evidence type="ECO:0000256" key="3">
    <source>
        <dbReference type="ARBA" id="ARBA00022741"/>
    </source>
</evidence>
<feature type="transmembrane region" description="Helical" evidence="7">
    <location>
        <begin position="237"/>
        <end position="261"/>
    </location>
</feature>
<dbReference type="InterPro" id="IPR017871">
    <property type="entry name" value="ABC_transporter-like_CS"/>
</dbReference>
<name>A0A4R4ZP20_9ACTN</name>
<feature type="transmembrane region" description="Helical" evidence="7">
    <location>
        <begin position="53"/>
        <end position="72"/>
    </location>
</feature>
<dbReference type="InterPro" id="IPR011527">
    <property type="entry name" value="ABC1_TM_dom"/>
</dbReference>
<dbReference type="PANTHER" id="PTHR24221">
    <property type="entry name" value="ATP-BINDING CASSETTE SUB-FAMILY B"/>
    <property type="match status" value="1"/>
</dbReference>
<accession>A0A4R4ZP20</accession>
<dbReference type="AlphaFoldDB" id="A0A4R4ZP20"/>
<evidence type="ECO:0000256" key="5">
    <source>
        <dbReference type="ARBA" id="ARBA00022989"/>
    </source>
</evidence>
<keyword evidence="6 7" id="KW-0472">Membrane</keyword>
<dbReference type="InterPro" id="IPR036640">
    <property type="entry name" value="ABC1_TM_sf"/>
</dbReference>
<evidence type="ECO:0000313" key="11">
    <source>
        <dbReference type="Proteomes" id="UP000295124"/>
    </source>
</evidence>
<dbReference type="OrthoDB" id="9806127at2"/>
<proteinExistence type="predicted"/>
<dbReference type="InterPro" id="IPR027417">
    <property type="entry name" value="P-loop_NTPase"/>
</dbReference>
<dbReference type="GO" id="GO:0005524">
    <property type="term" value="F:ATP binding"/>
    <property type="evidence" value="ECO:0007669"/>
    <property type="project" value="UniProtKB-KW"/>
</dbReference>
<dbReference type="InterPro" id="IPR014223">
    <property type="entry name" value="ABC_CydC/D"/>
</dbReference>
<feature type="transmembrane region" description="Helical" evidence="7">
    <location>
        <begin position="273"/>
        <end position="296"/>
    </location>
</feature>
<evidence type="ECO:0000256" key="7">
    <source>
        <dbReference type="SAM" id="Phobius"/>
    </source>
</evidence>
<dbReference type="PROSITE" id="PS51257">
    <property type="entry name" value="PROKAR_LIPOPROTEIN"/>
    <property type="match status" value="1"/>
</dbReference>
<dbReference type="Pfam" id="PF00005">
    <property type="entry name" value="ABC_tran"/>
    <property type="match status" value="1"/>
</dbReference>
<evidence type="ECO:0000256" key="4">
    <source>
        <dbReference type="ARBA" id="ARBA00022840"/>
    </source>
</evidence>
<dbReference type="Proteomes" id="UP000295124">
    <property type="component" value="Unassembled WGS sequence"/>
</dbReference>
<feature type="domain" description="ABC transporter" evidence="8">
    <location>
        <begin position="335"/>
        <end position="565"/>
    </location>
</feature>
<dbReference type="InterPro" id="IPR003593">
    <property type="entry name" value="AAA+_ATPase"/>
</dbReference>
<feature type="domain" description="ABC transmembrane type-1" evidence="9">
    <location>
        <begin position="19"/>
        <end position="302"/>
    </location>
</feature>
<evidence type="ECO:0000256" key="1">
    <source>
        <dbReference type="ARBA" id="ARBA00004651"/>
    </source>
</evidence>
<evidence type="ECO:0000256" key="6">
    <source>
        <dbReference type="ARBA" id="ARBA00023136"/>
    </source>
</evidence>
<organism evidence="10 11">
    <name type="scientific">Kribbella antibiotica</name>
    <dbReference type="NCBI Taxonomy" id="190195"/>
    <lineage>
        <taxon>Bacteria</taxon>
        <taxon>Bacillati</taxon>
        <taxon>Actinomycetota</taxon>
        <taxon>Actinomycetes</taxon>
        <taxon>Propionibacteriales</taxon>
        <taxon>Kribbellaceae</taxon>
        <taxon>Kribbella</taxon>
    </lineage>
</organism>
<evidence type="ECO:0000313" key="10">
    <source>
        <dbReference type="EMBL" id="TDD60651.1"/>
    </source>
</evidence>
<keyword evidence="4" id="KW-0067">ATP-binding</keyword>
<dbReference type="SMART" id="SM00382">
    <property type="entry name" value="AAA"/>
    <property type="match status" value="1"/>
</dbReference>
<dbReference type="Gene3D" id="1.20.1560.10">
    <property type="entry name" value="ABC transporter type 1, transmembrane domain"/>
    <property type="match status" value="1"/>
</dbReference>
<dbReference type="EMBL" id="SMKX01000022">
    <property type="protein sequence ID" value="TDD60651.1"/>
    <property type="molecule type" value="Genomic_DNA"/>
</dbReference>
<sequence length="567" mass="58887">MTSARWLLRIARPEAWRLLAAAALGSLALSCSIGLMATSGWLISRAAQQPPVLYLTVAIVAVRAFGIGRGVIRYAERLVGHDAAFRVLARTRVQAWLDLDRAAPAGLGKLRSGDVLASLVGDVEAVQDLLVRAVLPIAIALITGTATVVMLGALLPAAGLVLLAGLLVAGLAAPAGSLLVAGRAERRLAPAKAALTDPVHELLTGSADLIAYGAAPAALARIAGRDRMLTSLSRKSAAGAGLGVAIGGAALAFTVVGELLVGIQAVREGQLSGVLLAVLALTPLAAFELTTTLPAAAQHLVRGLRAVDRLRALEDLPHPSVAWGNKAVSGHTLTILGADARWPGSAHPTLRDVTLRLAPGRRIAVVGASGAGKSTLVAALAGFLATERGSVTYGGVPLGELDEDSFRRQVVVCAQDDHLFDTTIRNNLLVGKPDATTGELMNALRQARLEAWVSRQPSGLDTTVGERAVQLSGGERQRLALARALLADPAILLLDEPTAHLDEPTAAELTRDILTATRGRATLLVTHRLDGLEDLDEVIVLGHGEVSRRGHPADILPSARTRSPARS</sequence>
<feature type="transmembrane region" description="Helical" evidence="7">
    <location>
        <begin position="133"/>
        <end position="154"/>
    </location>
</feature>
<comment type="subcellular location">
    <subcellularLocation>
        <location evidence="1">Cell membrane</location>
        <topology evidence="1">Multi-pass membrane protein</topology>
    </subcellularLocation>
</comment>
<dbReference type="PROSITE" id="PS50929">
    <property type="entry name" value="ABC_TM1F"/>
    <property type="match status" value="1"/>
</dbReference>
<dbReference type="GO" id="GO:0034775">
    <property type="term" value="P:glutathione transmembrane transport"/>
    <property type="evidence" value="ECO:0007669"/>
    <property type="project" value="InterPro"/>
</dbReference>
<keyword evidence="2 7" id="KW-0812">Transmembrane</keyword>
<evidence type="ECO:0000256" key="2">
    <source>
        <dbReference type="ARBA" id="ARBA00022692"/>
    </source>
</evidence>
<dbReference type="GO" id="GO:0045454">
    <property type="term" value="P:cell redox homeostasis"/>
    <property type="evidence" value="ECO:0007669"/>
    <property type="project" value="InterPro"/>
</dbReference>
<dbReference type="SUPFAM" id="SSF52540">
    <property type="entry name" value="P-loop containing nucleoside triphosphate hydrolases"/>
    <property type="match status" value="1"/>
</dbReference>
<dbReference type="SUPFAM" id="SSF90123">
    <property type="entry name" value="ABC transporter transmembrane region"/>
    <property type="match status" value="1"/>
</dbReference>
<dbReference type="Gene3D" id="3.40.50.300">
    <property type="entry name" value="P-loop containing nucleotide triphosphate hydrolases"/>
    <property type="match status" value="1"/>
</dbReference>
<dbReference type="PROSITE" id="PS50893">
    <property type="entry name" value="ABC_TRANSPORTER_2"/>
    <property type="match status" value="1"/>
</dbReference>
<reference evidence="10 11" key="1">
    <citation type="submission" date="2019-03" db="EMBL/GenBank/DDBJ databases">
        <title>Draft genome sequences of novel Actinobacteria.</title>
        <authorList>
            <person name="Sahin N."/>
            <person name="Ay H."/>
            <person name="Saygin H."/>
        </authorList>
    </citation>
    <scope>NUCLEOTIDE SEQUENCE [LARGE SCALE GENOMIC DNA]</scope>
    <source>
        <strain evidence="10 11">JCM 13523</strain>
    </source>
</reference>
<dbReference type="PROSITE" id="PS00211">
    <property type="entry name" value="ABC_TRANSPORTER_1"/>
    <property type="match status" value="1"/>
</dbReference>
<dbReference type="RefSeq" id="WP_132166976.1">
    <property type="nucleotide sequence ID" value="NZ_SMKX01000022.1"/>
</dbReference>
<dbReference type="GO" id="GO:0140359">
    <property type="term" value="F:ABC-type transporter activity"/>
    <property type="evidence" value="ECO:0007669"/>
    <property type="project" value="InterPro"/>
</dbReference>
<dbReference type="GO" id="GO:0005886">
    <property type="term" value="C:plasma membrane"/>
    <property type="evidence" value="ECO:0007669"/>
    <property type="project" value="UniProtKB-SubCell"/>
</dbReference>
<dbReference type="GO" id="GO:0016887">
    <property type="term" value="F:ATP hydrolysis activity"/>
    <property type="evidence" value="ECO:0007669"/>
    <property type="project" value="InterPro"/>
</dbReference>
<feature type="transmembrane region" description="Helical" evidence="7">
    <location>
        <begin position="160"/>
        <end position="182"/>
    </location>
</feature>
<dbReference type="GO" id="GO:0034040">
    <property type="term" value="F:ATPase-coupled lipid transmembrane transporter activity"/>
    <property type="evidence" value="ECO:0007669"/>
    <property type="project" value="TreeGrafter"/>
</dbReference>
<dbReference type="PANTHER" id="PTHR24221:SF654">
    <property type="entry name" value="ATP-BINDING CASSETTE SUB-FAMILY B MEMBER 6"/>
    <property type="match status" value="1"/>
</dbReference>
<comment type="caution">
    <text evidence="10">The sequence shown here is derived from an EMBL/GenBank/DDBJ whole genome shotgun (WGS) entry which is preliminary data.</text>
</comment>
<dbReference type="InterPro" id="IPR039421">
    <property type="entry name" value="Type_1_exporter"/>
</dbReference>
<evidence type="ECO:0000259" key="9">
    <source>
        <dbReference type="PROSITE" id="PS50929"/>
    </source>
</evidence>
<protein>
    <submittedName>
        <fullName evidence="10">Thiol reductant ABC exporter subunit CydC</fullName>
    </submittedName>
</protein>
<dbReference type="InterPro" id="IPR003439">
    <property type="entry name" value="ABC_transporter-like_ATP-bd"/>
</dbReference>
<evidence type="ECO:0000259" key="8">
    <source>
        <dbReference type="PROSITE" id="PS50893"/>
    </source>
</evidence>
<gene>
    <name evidence="10" type="primary">cydC</name>
    <name evidence="10" type="ORF">E1263_10250</name>
</gene>
<keyword evidence="3" id="KW-0547">Nucleotide-binding</keyword>
<keyword evidence="11" id="KW-1185">Reference proteome</keyword>
<keyword evidence="5 7" id="KW-1133">Transmembrane helix</keyword>